<comment type="caution">
    <text evidence="1">The sequence shown here is derived from an EMBL/GenBank/DDBJ whole genome shotgun (WGS) entry which is preliminary data.</text>
</comment>
<dbReference type="SUPFAM" id="SSF52047">
    <property type="entry name" value="RNI-like"/>
    <property type="match status" value="1"/>
</dbReference>
<dbReference type="Proteomes" id="UP000821866">
    <property type="component" value="Chromosome 1"/>
</dbReference>
<evidence type="ECO:0000313" key="2">
    <source>
        <dbReference type="Proteomes" id="UP000821866"/>
    </source>
</evidence>
<reference evidence="1" key="1">
    <citation type="journal article" date="2020" name="Cell">
        <title>Large-Scale Comparative Analyses of Tick Genomes Elucidate Their Genetic Diversity and Vector Capacities.</title>
        <authorList>
            <consortium name="Tick Genome and Microbiome Consortium (TIGMIC)"/>
            <person name="Jia N."/>
            <person name="Wang J."/>
            <person name="Shi W."/>
            <person name="Du L."/>
            <person name="Sun Y."/>
            <person name="Zhan W."/>
            <person name="Jiang J.F."/>
            <person name="Wang Q."/>
            <person name="Zhang B."/>
            <person name="Ji P."/>
            <person name="Bell-Sakyi L."/>
            <person name="Cui X.M."/>
            <person name="Yuan T.T."/>
            <person name="Jiang B.G."/>
            <person name="Yang W.F."/>
            <person name="Lam T.T."/>
            <person name="Chang Q.C."/>
            <person name="Ding S.J."/>
            <person name="Wang X.J."/>
            <person name="Zhu J.G."/>
            <person name="Ruan X.D."/>
            <person name="Zhao L."/>
            <person name="Wei J.T."/>
            <person name="Ye R.Z."/>
            <person name="Que T.C."/>
            <person name="Du C.H."/>
            <person name="Zhou Y.H."/>
            <person name="Cheng J.X."/>
            <person name="Dai P.F."/>
            <person name="Guo W.B."/>
            <person name="Han X.H."/>
            <person name="Huang E.J."/>
            <person name="Li L.F."/>
            <person name="Wei W."/>
            <person name="Gao Y.C."/>
            <person name="Liu J.Z."/>
            <person name="Shao H.Z."/>
            <person name="Wang X."/>
            <person name="Wang C.C."/>
            <person name="Yang T.C."/>
            <person name="Huo Q.B."/>
            <person name="Li W."/>
            <person name="Chen H.Y."/>
            <person name="Chen S.E."/>
            <person name="Zhou L.G."/>
            <person name="Ni X.B."/>
            <person name="Tian J.H."/>
            <person name="Sheng Y."/>
            <person name="Liu T."/>
            <person name="Pan Y.S."/>
            <person name="Xia L.Y."/>
            <person name="Li J."/>
            <person name="Zhao F."/>
            <person name="Cao W.C."/>
        </authorList>
    </citation>
    <scope>NUCLEOTIDE SEQUENCE</scope>
    <source>
        <strain evidence="1">Rmic-2018</strain>
    </source>
</reference>
<reference evidence="1" key="2">
    <citation type="submission" date="2021-09" db="EMBL/GenBank/DDBJ databases">
        <authorList>
            <person name="Jia N."/>
            <person name="Wang J."/>
            <person name="Shi W."/>
            <person name="Du L."/>
            <person name="Sun Y."/>
            <person name="Zhan W."/>
            <person name="Jiang J."/>
            <person name="Wang Q."/>
            <person name="Zhang B."/>
            <person name="Ji P."/>
            <person name="Sakyi L.B."/>
            <person name="Cui X."/>
            <person name="Yuan T."/>
            <person name="Jiang B."/>
            <person name="Yang W."/>
            <person name="Lam T.T.-Y."/>
            <person name="Chang Q."/>
            <person name="Ding S."/>
            <person name="Wang X."/>
            <person name="Zhu J."/>
            <person name="Ruan X."/>
            <person name="Zhao L."/>
            <person name="Wei J."/>
            <person name="Que T."/>
            <person name="Du C."/>
            <person name="Cheng J."/>
            <person name="Dai P."/>
            <person name="Han X."/>
            <person name="Huang E."/>
            <person name="Gao Y."/>
            <person name="Liu J."/>
            <person name="Shao H."/>
            <person name="Ye R."/>
            <person name="Li L."/>
            <person name="Wei W."/>
            <person name="Wang X."/>
            <person name="Wang C."/>
            <person name="Huo Q."/>
            <person name="Li W."/>
            <person name="Guo W."/>
            <person name="Chen H."/>
            <person name="Chen S."/>
            <person name="Zhou L."/>
            <person name="Zhou L."/>
            <person name="Ni X."/>
            <person name="Tian J."/>
            <person name="Zhou Y."/>
            <person name="Sheng Y."/>
            <person name="Liu T."/>
            <person name="Pan Y."/>
            <person name="Xia L."/>
            <person name="Li J."/>
            <person name="Zhao F."/>
            <person name="Cao W."/>
        </authorList>
    </citation>
    <scope>NUCLEOTIDE SEQUENCE</scope>
    <source>
        <strain evidence="1">Rmic-2018</strain>
        <tissue evidence="1">Larvae</tissue>
    </source>
</reference>
<organism evidence="1 2">
    <name type="scientific">Rhipicephalus microplus</name>
    <name type="common">Cattle tick</name>
    <name type="synonym">Boophilus microplus</name>
    <dbReference type="NCBI Taxonomy" id="6941"/>
    <lineage>
        <taxon>Eukaryota</taxon>
        <taxon>Metazoa</taxon>
        <taxon>Ecdysozoa</taxon>
        <taxon>Arthropoda</taxon>
        <taxon>Chelicerata</taxon>
        <taxon>Arachnida</taxon>
        <taxon>Acari</taxon>
        <taxon>Parasitiformes</taxon>
        <taxon>Ixodida</taxon>
        <taxon>Ixodoidea</taxon>
        <taxon>Ixodidae</taxon>
        <taxon>Rhipicephalinae</taxon>
        <taxon>Rhipicephalus</taxon>
        <taxon>Boophilus</taxon>
    </lineage>
</organism>
<keyword evidence="2" id="KW-1185">Reference proteome</keyword>
<evidence type="ECO:0000313" key="1">
    <source>
        <dbReference type="EMBL" id="KAH8041466.1"/>
    </source>
</evidence>
<dbReference type="InterPro" id="IPR032675">
    <property type="entry name" value="LRR_dom_sf"/>
</dbReference>
<dbReference type="AlphaFoldDB" id="A0A9J6F3V3"/>
<accession>A0A9J6F3V3</accession>
<gene>
    <name evidence="1" type="ORF">HPB51_015828</name>
</gene>
<protein>
    <submittedName>
        <fullName evidence="1">Uncharacterized protein</fullName>
    </submittedName>
</protein>
<proteinExistence type="predicted"/>
<name>A0A9J6F3V3_RHIMP</name>
<sequence length="291" mass="32357">MAQPSFAIDIRPHSSNLARRRLRLLNITECSSANIELKGMDTIIGLETLFIGAAETNSYFAEEIEALLERNRNTLKKVYICEHSAQKHDGMKMVENLVGCESLTMKSPHNKSRIPDVEPLVRLMSVSKTLKEVTAQPILQEEISVIARALESNNTLMKLTLYVETRGSIEELFSALEVNKFLNELSLQCCVFMNDSCIALASNKLVNRLTVDVKHSLDARVCLLCEASKKNRHIKTLCIEFGNGESANEILRALTINTAIAEVDMTLRVAAAEETIEAFSDMLSGNNVLGR</sequence>
<dbReference type="Gene3D" id="3.80.10.10">
    <property type="entry name" value="Ribonuclease Inhibitor"/>
    <property type="match status" value="1"/>
</dbReference>
<dbReference type="EMBL" id="JABSTU010000001">
    <property type="protein sequence ID" value="KAH8041466.1"/>
    <property type="molecule type" value="Genomic_DNA"/>
</dbReference>